<dbReference type="AlphaFoldDB" id="A0A4Z2J2W1"/>
<dbReference type="EMBL" id="SRLO01000029">
    <property type="protein sequence ID" value="TNN84048.1"/>
    <property type="molecule type" value="Genomic_DNA"/>
</dbReference>
<gene>
    <name evidence="2" type="ORF">EYF80_005654</name>
</gene>
<evidence type="ECO:0000313" key="2">
    <source>
        <dbReference type="EMBL" id="TNN84048.1"/>
    </source>
</evidence>
<evidence type="ECO:0000313" key="3">
    <source>
        <dbReference type="Proteomes" id="UP000314294"/>
    </source>
</evidence>
<evidence type="ECO:0000256" key="1">
    <source>
        <dbReference type="SAM" id="MobiDB-lite"/>
    </source>
</evidence>
<accession>A0A4Z2J2W1</accession>
<sequence>MMQRLLCEVSSLVWHPGGGADHIQYSTNHEGIGSGALVIGRVPGSLKPERVGVQLADHDHAVVLLGGIDHPQPVLVYCQVKLHNVAGALFVEKHGAVVDHKSRPIHPVGQLVEAYEAYEYEKRAASGQWTVFCTSEAEGSVIHGATSGEQAGCSFSRQTTSKQETSLHSPFDQLS</sequence>
<name>A0A4Z2J2W1_9TELE</name>
<proteinExistence type="predicted"/>
<reference evidence="2 3" key="1">
    <citation type="submission" date="2019-03" db="EMBL/GenBank/DDBJ databases">
        <title>First draft genome of Liparis tanakae, snailfish: a comprehensive survey of snailfish specific genes.</title>
        <authorList>
            <person name="Kim W."/>
            <person name="Song I."/>
            <person name="Jeong J.-H."/>
            <person name="Kim D."/>
            <person name="Kim S."/>
            <person name="Ryu S."/>
            <person name="Song J.Y."/>
            <person name="Lee S.K."/>
        </authorList>
    </citation>
    <scope>NUCLEOTIDE SEQUENCE [LARGE SCALE GENOMIC DNA]</scope>
    <source>
        <tissue evidence="2">Muscle</tissue>
    </source>
</reference>
<protein>
    <submittedName>
        <fullName evidence="2">Uncharacterized protein</fullName>
    </submittedName>
</protein>
<organism evidence="2 3">
    <name type="scientific">Liparis tanakae</name>
    <name type="common">Tanaka's snailfish</name>
    <dbReference type="NCBI Taxonomy" id="230148"/>
    <lineage>
        <taxon>Eukaryota</taxon>
        <taxon>Metazoa</taxon>
        <taxon>Chordata</taxon>
        <taxon>Craniata</taxon>
        <taxon>Vertebrata</taxon>
        <taxon>Euteleostomi</taxon>
        <taxon>Actinopterygii</taxon>
        <taxon>Neopterygii</taxon>
        <taxon>Teleostei</taxon>
        <taxon>Neoteleostei</taxon>
        <taxon>Acanthomorphata</taxon>
        <taxon>Eupercaria</taxon>
        <taxon>Perciformes</taxon>
        <taxon>Cottioidei</taxon>
        <taxon>Cottales</taxon>
        <taxon>Liparidae</taxon>
        <taxon>Liparis</taxon>
    </lineage>
</organism>
<comment type="caution">
    <text evidence="2">The sequence shown here is derived from an EMBL/GenBank/DDBJ whole genome shotgun (WGS) entry which is preliminary data.</text>
</comment>
<dbReference type="Proteomes" id="UP000314294">
    <property type="component" value="Unassembled WGS sequence"/>
</dbReference>
<feature type="region of interest" description="Disordered" evidence="1">
    <location>
        <begin position="152"/>
        <end position="175"/>
    </location>
</feature>
<keyword evidence="3" id="KW-1185">Reference proteome</keyword>